<protein>
    <submittedName>
        <fullName evidence="7">RRM domain-containing protein</fullName>
    </submittedName>
</protein>
<keyword evidence="2 3" id="KW-0694">RNA-binding</keyword>
<accession>A0A0R3R3V4</accession>
<proteinExistence type="predicted"/>
<dbReference type="SUPFAM" id="SSF54928">
    <property type="entry name" value="RNA-binding domain, RBD"/>
    <property type="match status" value="1"/>
</dbReference>
<dbReference type="PANTHER" id="PTHR13976">
    <property type="entry name" value="HETEROGENEOUS NUCLEAR RIBONUCLEOPROTEIN-RELATED"/>
    <property type="match status" value="1"/>
</dbReference>
<dbReference type="InterPro" id="IPR050666">
    <property type="entry name" value="ESRP"/>
</dbReference>
<dbReference type="EMBL" id="UZAG01019388">
    <property type="protein sequence ID" value="VDO43498.1"/>
    <property type="molecule type" value="Genomic_DNA"/>
</dbReference>
<dbReference type="Proteomes" id="UP000280834">
    <property type="component" value="Unassembled WGS sequence"/>
</dbReference>
<evidence type="ECO:0000256" key="2">
    <source>
        <dbReference type="ARBA" id="ARBA00022884"/>
    </source>
</evidence>
<reference evidence="7" key="1">
    <citation type="submission" date="2017-02" db="UniProtKB">
        <authorList>
            <consortium name="WormBaseParasite"/>
        </authorList>
    </citation>
    <scope>IDENTIFICATION</scope>
</reference>
<dbReference type="STRING" id="42155.A0A0R3R3V4"/>
<evidence type="ECO:0000259" key="4">
    <source>
        <dbReference type="PROSITE" id="PS50102"/>
    </source>
</evidence>
<feature type="domain" description="RRM" evidence="4">
    <location>
        <begin position="108"/>
        <end position="187"/>
    </location>
</feature>
<keyword evidence="1" id="KW-0677">Repeat</keyword>
<name>A0A0R3R3V4_9BILA</name>
<dbReference type="InterPro" id="IPR012677">
    <property type="entry name" value="Nucleotide-bd_a/b_plait_sf"/>
</dbReference>
<dbReference type="WBParaSite" id="BTMF_0001469401-mRNA-1">
    <property type="protein sequence ID" value="BTMF_0001469401-mRNA-1"/>
    <property type="gene ID" value="BTMF_0001469401"/>
</dbReference>
<evidence type="ECO:0000256" key="1">
    <source>
        <dbReference type="ARBA" id="ARBA00022737"/>
    </source>
</evidence>
<evidence type="ECO:0000313" key="7">
    <source>
        <dbReference type="WBParaSite" id="BTMF_0001469401-mRNA-1"/>
    </source>
</evidence>
<gene>
    <name evidence="5" type="ORF">BTMF_LOCUS12690</name>
</gene>
<evidence type="ECO:0000313" key="5">
    <source>
        <dbReference type="EMBL" id="VDO43498.1"/>
    </source>
</evidence>
<dbReference type="CDD" id="cd12254">
    <property type="entry name" value="RRM_hnRNPH_ESRPs_RBM12_like"/>
    <property type="match status" value="1"/>
</dbReference>
<sequence length="187" mass="20771">MSAATAAALAHNKYMQIGKKQRYIEVFQCSPEDINLVLTNPPLPPQFILQPRPLFPQRKANLSRPYGREQKTVQSLVPAIVPPFTPLYWPCLSPPASPCIYPLQSQPGLVLVTGLCPNITPQDILAYFQTNPEIAIESVQMLRWGTTQYSGEALVRFRSRMDAERALAEHVGAPLGTIPLNLSLIHT</sequence>
<dbReference type="GO" id="GO:0003723">
    <property type="term" value="F:RNA binding"/>
    <property type="evidence" value="ECO:0007669"/>
    <property type="project" value="UniProtKB-UniRule"/>
</dbReference>
<dbReference type="InterPro" id="IPR035979">
    <property type="entry name" value="RBD_domain_sf"/>
</dbReference>
<keyword evidence="6" id="KW-1185">Reference proteome</keyword>
<reference evidence="5 6" key="2">
    <citation type="submission" date="2018-11" db="EMBL/GenBank/DDBJ databases">
        <authorList>
            <consortium name="Pathogen Informatics"/>
        </authorList>
    </citation>
    <scope>NUCLEOTIDE SEQUENCE [LARGE SCALE GENOMIC DNA]</scope>
</reference>
<dbReference type="PROSITE" id="PS50102">
    <property type="entry name" value="RRM"/>
    <property type="match status" value="1"/>
</dbReference>
<dbReference type="Pfam" id="PF00076">
    <property type="entry name" value="RRM_1"/>
    <property type="match status" value="1"/>
</dbReference>
<dbReference type="AlphaFoldDB" id="A0A0R3R3V4"/>
<evidence type="ECO:0000256" key="3">
    <source>
        <dbReference type="PROSITE-ProRule" id="PRU00176"/>
    </source>
</evidence>
<evidence type="ECO:0000313" key="6">
    <source>
        <dbReference type="Proteomes" id="UP000280834"/>
    </source>
</evidence>
<organism evidence="7">
    <name type="scientific">Brugia timori</name>
    <dbReference type="NCBI Taxonomy" id="42155"/>
    <lineage>
        <taxon>Eukaryota</taxon>
        <taxon>Metazoa</taxon>
        <taxon>Ecdysozoa</taxon>
        <taxon>Nematoda</taxon>
        <taxon>Chromadorea</taxon>
        <taxon>Rhabditida</taxon>
        <taxon>Spirurina</taxon>
        <taxon>Spiruromorpha</taxon>
        <taxon>Filarioidea</taxon>
        <taxon>Onchocercidae</taxon>
        <taxon>Brugia</taxon>
    </lineage>
</organism>
<dbReference type="Gene3D" id="3.30.70.330">
    <property type="match status" value="1"/>
</dbReference>
<dbReference type="InterPro" id="IPR000504">
    <property type="entry name" value="RRM_dom"/>
</dbReference>